<dbReference type="AlphaFoldDB" id="A0A132NP23"/>
<dbReference type="InterPro" id="IPR018247">
    <property type="entry name" value="EF_Hand_1_Ca_BS"/>
</dbReference>
<feature type="domain" description="EF-hand" evidence="5">
    <location>
        <begin position="67"/>
        <end position="102"/>
    </location>
</feature>
<dbReference type="InterPro" id="IPR050230">
    <property type="entry name" value="CALM/Myosin/TropC-like"/>
</dbReference>
<keyword evidence="1" id="KW-0479">Metal-binding</keyword>
<dbReference type="Gene3D" id="1.10.238.10">
    <property type="entry name" value="EF-hand"/>
    <property type="match status" value="2"/>
</dbReference>
<dbReference type="SUPFAM" id="SSF47473">
    <property type="entry name" value="EF-hand"/>
    <property type="match status" value="1"/>
</dbReference>
<dbReference type="SMR" id="A0A132NP23"/>
<dbReference type="PROSITE" id="PS50222">
    <property type="entry name" value="EF_HAND_2"/>
    <property type="match status" value="4"/>
</dbReference>
<dbReference type="GO" id="GO:0016460">
    <property type="term" value="C:myosin II complex"/>
    <property type="evidence" value="ECO:0007669"/>
    <property type="project" value="TreeGrafter"/>
</dbReference>
<dbReference type="PROSITE" id="PS00018">
    <property type="entry name" value="EF_HAND_1"/>
    <property type="match status" value="2"/>
</dbReference>
<keyword evidence="2" id="KW-0677">Repeat</keyword>
<gene>
    <name evidence="6" type="ORF">QR46_4256</name>
</gene>
<dbReference type="InterPro" id="IPR011992">
    <property type="entry name" value="EF-hand-dom_pair"/>
</dbReference>
<evidence type="ECO:0000256" key="3">
    <source>
        <dbReference type="ARBA" id="ARBA00022837"/>
    </source>
</evidence>
<evidence type="ECO:0000259" key="5">
    <source>
        <dbReference type="PROSITE" id="PS50222"/>
    </source>
</evidence>
<dbReference type="SMART" id="SM00054">
    <property type="entry name" value="EFh"/>
    <property type="match status" value="4"/>
</dbReference>
<evidence type="ECO:0000313" key="7">
    <source>
        <dbReference type="Proteomes" id="UP000070089"/>
    </source>
</evidence>
<dbReference type="GO" id="GO:0005509">
    <property type="term" value="F:calcium ion binding"/>
    <property type="evidence" value="ECO:0007669"/>
    <property type="project" value="InterPro"/>
</dbReference>
<feature type="region of interest" description="Disordered" evidence="4">
    <location>
        <begin position="1"/>
        <end position="27"/>
    </location>
</feature>
<protein>
    <submittedName>
        <fullName evidence="6">Caltractin</fullName>
    </submittedName>
</protein>
<dbReference type="EMBL" id="JXTI01000156">
    <property type="protein sequence ID" value="KWX11794.1"/>
    <property type="molecule type" value="Genomic_DNA"/>
</dbReference>
<name>A0A132NP23_GIAIN</name>
<feature type="domain" description="EF-hand" evidence="5">
    <location>
        <begin position="140"/>
        <end position="175"/>
    </location>
</feature>
<dbReference type="CDD" id="cd00051">
    <property type="entry name" value="EFh"/>
    <property type="match status" value="2"/>
</dbReference>
<sequence length="176" mass="20224">MNRAAIGAGKPSGSISTGKPRRKTRAEVSEEMKHEIREAFDLFDADRSGRIDFHELKVAMRALGFDVKKEEIQRIMNEYDRDQLGEITFQDFEEVMIEKISNRDPTEEILKAFRLFDDDATGRISLKNLRRVAKELSENISDEELLAMIQEFDRDGDGEIDEEDFIAILRSTSAFS</sequence>
<feature type="domain" description="EF-hand" evidence="5">
    <location>
        <begin position="31"/>
        <end position="66"/>
    </location>
</feature>
<accession>A0A132NP23</accession>
<evidence type="ECO:0000256" key="4">
    <source>
        <dbReference type="SAM" id="MobiDB-lite"/>
    </source>
</evidence>
<keyword evidence="3" id="KW-0106">Calcium</keyword>
<comment type="caution">
    <text evidence="6">The sequence shown here is derived from an EMBL/GenBank/DDBJ whole genome shotgun (WGS) entry which is preliminary data.</text>
</comment>
<reference evidence="6 7" key="1">
    <citation type="journal article" date="2015" name="Mol. Biochem. Parasitol.">
        <title>Identification of polymorphic genes for use in assemblage B genotyping assays through comparative genomics of multiple assemblage B Giardia duodenalis isolates.</title>
        <authorList>
            <person name="Wielinga C."/>
            <person name="Thompson R.C."/>
            <person name="Monis P."/>
            <person name="Ryan U."/>
        </authorList>
    </citation>
    <scope>NUCLEOTIDE SEQUENCE [LARGE SCALE GENOMIC DNA]</scope>
    <source>
        <strain evidence="6 7">BAH15c1</strain>
    </source>
</reference>
<dbReference type="VEuPathDB" id="GiardiaDB:QR46_4256"/>
<organism evidence="6 7">
    <name type="scientific">Giardia duodenalis assemblage B</name>
    <dbReference type="NCBI Taxonomy" id="1394984"/>
    <lineage>
        <taxon>Eukaryota</taxon>
        <taxon>Metamonada</taxon>
        <taxon>Diplomonadida</taxon>
        <taxon>Hexamitidae</taxon>
        <taxon>Giardiinae</taxon>
        <taxon>Giardia</taxon>
    </lineage>
</organism>
<evidence type="ECO:0000256" key="1">
    <source>
        <dbReference type="ARBA" id="ARBA00022723"/>
    </source>
</evidence>
<proteinExistence type="predicted"/>
<evidence type="ECO:0000313" key="6">
    <source>
        <dbReference type="EMBL" id="KWX11794.1"/>
    </source>
</evidence>
<dbReference type="InterPro" id="IPR002048">
    <property type="entry name" value="EF_hand_dom"/>
</dbReference>
<dbReference type="Pfam" id="PF13499">
    <property type="entry name" value="EF-hand_7"/>
    <property type="match status" value="2"/>
</dbReference>
<dbReference type="PANTHER" id="PTHR23048:SF48">
    <property type="entry name" value="CENTRIN 3"/>
    <property type="match status" value="1"/>
</dbReference>
<dbReference type="FunFam" id="1.10.238.10:FF:000077">
    <property type="entry name" value="Centrin 1"/>
    <property type="match status" value="1"/>
</dbReference>
<dbReference type="PANTHER" id="PTHR23048">
    <property type="entry name" value="MYOSIN LIGHT CHAIN 1, 3"/>
    <property type="match status" value="1"/>
</dbReference>
<feature type="domain" description="EF-hand" evidence="5">
    <location>
        <begin position="104"/>
        <end position="139"/>
    </location>
</feature>
<evidence type="ECO:0000256" key="2">
    <source>
        <dbReference type="ARBA" id="ARBA00022737"/>
    </source>
</evidence>
<dbReference type="Proteomes" id="UP000070089">
    <property type="component" value="Unassembled WGS sequence"/>
</dbReference>
<dbReference type="OrthoDB" id="343296at2759"/>